<keyword evidence="4 5" id="KW-0326">Glycosidase</keyword>
<dbReference type="Pfam" id="PF16499">
    <property type="entry name" value="Melibiase_2"/>
    <property type="match status" value="1"/>
</dbReference>
<name>A0ABT9MRX2_9ACTN</name>
<feature type="signal peptide" evidence="7">
    <location>
        <begin position="1"/>
        <end position="21"/>
    </location>
</feature>
<evidence type="ECO:0000259" key="8">
    <source>
        <dbReference type="SMART" id="SM00776"/>
    </source>
</evidence>
<dbReference type="PROSITE" id="PS00512">
    <property type="entry name" value="ALPHA_GALACTOSIDASE"/>
    <property type="match status" value="1"/>
</dbReference>
<dbReference type="Gene3D" id="2.60.120.1060">
    <property type="entry name" value="NPCBM/NEW2 domain"/>
    <property type="match status" value="1"/>
</dbReference>
<sequence length="822" mass="85792">MRRLIAAAAATLTLLCTGAAAVVAGPAAPAAAVENGLARTPPMGFNNWNAFGCDVTEQLIKDVADLFVSSGLQAVGYEYVNIDDCWALKERDPETGRLVPDPVKFPSGIAGVAGYVHAKGLKLGLYADAGTRTCAGYPGSLGHEDLDARTFAEWQIDYLKYDNCYNESDGSQADYLRRYTAMGQALTRTGRPIVYSICEWGTSQPWTWAADVGNLWRTTGDISDNWSSVRSIIATNAPLYPYAGPGHWNDPDMLEVGNGGMTATEYRTHMSMWAMMAAPLIIGTDLRGASAETMDILTNSEIIAVDQDPLGVQATVVSDSGGLMVLDKPLADGQRAIALYNSTDTVATVSVPATETGLRRAPAYRLQDLWTGAVTQARTTIEAAVPAHGTVVFKVRPSTPHARTAPAVTVGGTASTLIPAPAGAGTLATVATHRGPGTLRDVRVDIAAPPGWTVTATSPARTRSLVTDASLATAWDIGVPEGATAGRYPFTVTATYRWGDGRVSATSTELAATLVTAPVDGRRHLSTITPFGSVNGQGPVENDRSNGGPAAEDGNLITIGDAVYTRGLGVSAPSEIRYYLGGRCTRLTADVGIDVEDGTGASARFVVYADDTAVATVTAAPGAPVALDADVTGAAWLRLVMTGEPGGEAVHGDWAVPVLTCGEAGPADPVQPVERVLFSFEDGTDEWTIANADGGGSVASTSLFHTDGGQALLARAPVNGNWFGRTLSEPLDLGDGQVLKVDLRTTGAGSSGEIAVQVGDDLSWCQGGQWTWTGAGGSRTITRALDEISCPAGVTLDRDRVRGVWVFLNGGGDVYLDALRVG</sequence>
<dbReference type="SUPFAM" id="SSF49785">
    <property type="entry name" value="Galactose-binding domain-like"/>
    <property type="match status" value="1"/>
</dbReference>
<keyword evidence="10" id="KW-1185">Reference proteome</keyword>
<dbReference type="InterPro" id="IPR017853">
    <property type="entry name" value="GH"/>
</dbReference>
<dbReference type="Gene3D" id="2.60.120.260">
    <property type="entry name" value="Galactose-binding domain-like"/>
    <property type="match status" value="1"/>
</dbReference>
<feature type="region of interest" description="Disordered" evidence="6">
    <location>
        <begin position="529"/>
        <end position="551"/>
    </location>
</feature>
<evidence type="ECO:0000256" key="5">
    <source>
        <dbReference type="RuleBase" id="RU361168"/>
    </source>
</evidence>
<dbReference type="InterPro" id="IPR008979">
    <property type="entry name" value="Galactose-bd-like_sf"/>
</dbReference>
<dbReference type="InterPro" id="IPR041233">
    <property type="entry name" value="Melibiase_C"/>
</dbReference>
<evidence type="ECO:0000313" key="10">
    <source>
        <dbReference type="Proteomes" id="UP001240984"/>
    </source>
</evidence>
<dbReference type="Gene3D" id="2.60.40.1180">
    <property type="entry name" value="Golgi alpha-mannosidase II"/>
    <property type="match status" value="1"/>
</dbReference>
<dbReference type="Pfam" id="PF17801">
    <property type="entry name" value="Melibiase_C"/>
    <property type="match status" value="1"/>
</dbReference>
<dbReference type="InterPro" id="IPR018905">
    <property type="entry name" value="A-galactase_NEW3"/>
</dbReference>
<dbReference type="SUPFAM" id="SSF51011">
    <property type="entry name" value="Glycosyl hydrolase domain"/>
    <property type="match status" value="1"/>
</dbReference>
<dbReference type="GO" id="GO:0004557">
    <property type="term" value="F:alpha-galactosidase activity"/>
    <property type="evidence" value="ECO:0007669"/>
    <property type="project" value="UniProtKB-EC"/>
</dbReference>
<evidence type="ECO:0000256" key="6">
    <source>
        <dbReference type="SAM" id="MobiDB-lite"/>
    </source>
</evidence>
<dbReference type="SUPFAM" id="SSF51445">
    <property type="entry name" value="(Trans)glycosidases"/>
    <property type="match status" value="1"/>
</dbReference>
<dbReference type="InterPro" id="IPR013785">
    <property type="entry name" value="Aldolase_TIM"/>
</dbReference>
<dbReference type="RefSeq" id="WP_306829265.1">
    <property type="nucleotide sequence ID" value="NZ_JAUSRA010000001.1"/>
</dbReference>
<dbReference type="PANTHER" id="PTHR11452">
    <property type="entry name" value="ALPHA-GALACTOSIDASE/ALPHA-N-ACETYLGALACTOSAMINIDASE"/>
    <property type="match status" value="1"/>
</dbReference>
<keyword evidence="5" id="KW-1015">Disulfide bond</keyword>
<dbReference type="InterPro" id="IPR000111">
    <property type="entry name" value="Glyco_hydro_27/36_CS"/>
</dbReference>
<dbReference type="InterPro" id="IPR038637">
    <property type="entry name" value="NPCBM_sf"/>
</dbReference>
<dbReference type="EMBL" id="JAUSRA010000001">
    <property type="protein sequence ID" value="MDP9794134.1"/>
    <property type="molecule type" value="Genomic_DNA"/>
</dbReference>
<dbReference type="SMART" id="SM00776">
    <property type="entry name" value="NPCBM"/>
    <property type="match status" value="1"/>
</dbReference>
<dbReference type="EC" id="3.2.1.22" evidence="5"/>
<comment type="caution">
    <text evidence="9">The sequence shown here is derived from an EMBL/GenBank/DDBJ whole genome shotgun (WGS) entry which is preliminary data.</text>
</comment>
<dbReference type="Proteomes" id="UP001240984">
    <property type="component" value="Unassembled WGS sequence"/>
</dbReference>
<evidence type="ECO:0000256" key="1">
    <source>
        <dbReference type="ARBA" id="ARBA00009743"/>
    </source>
</evidence>
<keyword evidence="3 5" id="KW-0378">Hydrolase</keyword>
<dbReference type="Pfam" id="PF08305">
    <property type="entry name" value="NPCBM"/>
    <property type="match status" value="1"/>
</dbReference>
<dbReference type="PRINTS" id="PR00740">
    <property type="entry name" value="GLHYDRLASE27"/>
</dbReference>
<feature type="domain" description="Glycosyl hydrolase family 98 putative carbohydrate-binding module" evidence="8">
    <location>
        <begin position="519"/>
        <end position="661"/>
    </location>
</feature>
<dbReference type="InterPro" id="IPR013222">
    <property type="entry name" value="Glyco_hyd_98_carb-bd"/>
</dbReference>
<protein>
    <recommendedName>
        <fullName evidence="5">Alpha-galactosidase</fullName>
        <ecNumber evidence="5">3.2.1.22</ecNumber>
    </recommendedName>
    <alternativeName>
        <fullName evidence="5">Melibiase</fullName>
    </alternativeName>
</protein>
<evidence type="ECO:0000256" key="2">
    <source>
        <dbReference type="ARBA" id="ARBA00022729"/>
    </source>
</evidence>
<evidence type="ECO:0000313" key="9">
    <source>
        <dbReference type="EMBL" id="MDP9794134.1"/>
    </source>
</evidence>
<keyword evidence="2 7" id="KW-0732">Signal</keyword>
<organism evidence="9 10">
    <name type="scientific">Catenuloplanes nepalensis</name>
    <dbReference type="NCBI Taxonomy" id="587533"/>
    <lineage>
        <taxon>Bacteria</taxon>
        <taxon>Bacillati</taxon>
        <taxon>Actinomycetota</taxon>
        <taxon>Actinomycetes</taxon>
        <taxon>Micromonosporales</taxon>
        <taxon>Micromonosporaceae</taxon>
        <taxon>Catenuloplanes</taxon>
    </lineage>
</organism>
<evidence type="ECO:0000256" key="3">
    <source>
        <dbReference type="ARBA" id="ARBA00022801"/>
    </source>
</evidence>
<evidence type="ECO:0000256" key="7">
    <source>
        <dbReference type="SAM" id="SignalP"/>
    </source>
</evidence>
<dbReference type="PANTHER" id="PTHR11452:SF75">
    <property type="entry name" value="ALPHA-GALACTOSIDASE MEL1"/>
    <property type="match status" value="1"/>
</dbReference>
<evidence type="ECO:0000256" key="4">
    <source>
        <dbReference type="ARBA" id="ARBA00023295"/>
    </source>
</evidence>
<dbReference type="InterPro" id="IPR002241">
    <property type="entry name" value="Glyco_hydro_27"/>
</dbReference>
<dbReference type="InterPro" id="IPR013780">
    <property type="entry name" value="Glyco_hydro_b"/>
</dbReference>
<comment type="similarity">
    <text evidence="1 5">Belongs to the glycosyl hydrolase 27 family.</text>
</comment>
<comment type="catalytic activity">
    <reaction evidence="5">
        <text>Hydrolysis of terminal, non-reducing alpha-D-galactose residues in alpha-D-galactosides, including galactose oligosaccharides, galactomannans and galactolipids.</text>
        <dbReference type="EC" id="3.2.1.22"/>
    </reaction>
</comment>
<gene>
    <name evidence="9" type="ORF">J2S43_002646</name>
</gene>
<accession>A0ABT9MRX2</accession>
<dbReference type="CDD" id="cd14792">
    <property type="entry name" value="GH27"/>
    <property type="match status" value="1"/>
</dbReference>
<reference evidence="9 10" key="1">
    <citation type="submission" date="2023-07" db="EMBL/GenBank/DDBJ databases">
        <title>Sequencing the genomes of 1000 actinobacteria strains.</title>
        <authorList>
            <person name="Klenk H.-P."/>
        </authorList>
    </citation>
    <scope>NUCLEOTIDE SEQUENCE [LARGE SCALE GENOMIC DNA]</scope>
    <source>
        <strain evidence="9 10">DSM 44710</strain>
    </source>
</reference>
<dbReference type="Pfam" id="PF10633">
    <property type="entry name" value="NPCBM_assoc"/>
    <property type="match status" value="1"/>
</dbReference>
<dbReference type="Gene3D" id="3.20.20.70">
    <property type="entry name" value="Aldolase class I"/>
    <property type="match status" value="1"/>
</dbReference>
<proteinExistence type="inferred from homology"/>
<feature type="chain" id="PRO_5046745049" description="Alpha-galactosidase" evidence="7">
    <location>
        <begin position="22"/>
        <end position="822"/>
    </location>
</feature>